<dbReference type="OrthoDB" id="2867457at2"/>
<gene>
    <name evidence="1" type="ORF">A9C19_17000</name>
</gene>
<proteinExistence type="predicted"/>
<accession>A0A1L3MVD7</accession>
<dbReference type="AlphaFoldDB" id="A0A1L3MVD7"/>
<evidence type="ECO:0008006" key="3">
    <source>
        <dbReference type="Google" id="ProtNLM"/>
    </source>
</evidence>
<reference evidence="1 2" key="1">
    <citation type="journal article" date="2016" name="Sci. Rep.">
        <title>Complete genome sequence and transcriptomic analysis of a novel marine strain Bacillus weihaiensis reveals the mechanism of brown algae degradation.</title>
        <authorList>
            <person name="Zhu Y."/>
            <person name="Chen P."/>
            <person name="Bao Y."/>
            <person name="Men Y."/>
            <person name="Zeng Y."/>
            <person name="Yang J."/>
            <person name="Sun J."/>
            <person name="Sun Y."/>
        </authorList>
    </citation>
    <scope>NUCLEOTIDE SEQUENCE [LARGE SCALE GENOMIC DNA]</scope>
    <source>
        <strain evidence="1 2">Alg07</strain>
    </source>
</reference>
<protein>
    <recommendedName>
        <fullName evidence="3">IDEAL domain-containing protein</fullName>
    </recommendedName>
</protein>
<sequence length="136" mass="16329">MHHYFIATESFDHIVDCFCPDSRHEDTLEINEDSLIEVTEDRKFIMDRWYILVVLNTSWQFYMALEDVENYFKEGKMMTSMDLELKLNYVSYKIDEALAKEDEASFIHHSKAQKKLCHLKEKLHVYLDRASENHLM</sequence>
<evidence type="ECO:0000313" key="1">
    <source>
        <dbReference type="EMBL" id="APH06289.1"/>
    </source>
</evidence>
<dbReference type="EMBL" id="CP016020">
    <property type="protein sequence ID" value="APH06289.1"/>
    <property type="molecule type" value="Genomic_DNA"/>
</dbReference>
<dbReference type="RefSeq" id="WP_072581089.1">
    <property type="nucleotide sequence ID" value="NZ_CP016020.1"/>
</dbReference>
<keyword evidence="2" id="KW-1185">Reference proteome</keyword>
<evidence type="ECO:0000313" key="2">
    <source>
        <dbReference type="Proteomes" id="UP000181936"/>
    </source>
</evidence>
<name>A0A1L3MVD7_9BACI</name>
<organism evidence="1 2">
    <name type="scientific">Bacillus weihaiensis</name>
    <dbReference type="NCBI Taxonomy" id="1547283"/>
    <lineage>
        <taxon>Bacteria</taxon>
        <taxon>Bacillati</taxon>
        <taxon>Bacillota</taxon>
        <taxon>Bacilli</taxon>
        <taxon>Bacillales</taxon>
        <taxon>Bacillaceae</taxon>
        <taxon>Bacillus</taxon>
    </lineage>
</organism>
<dbReference type="Proteomes" id="UP000181936">
    <property type="component" value="Chromosome"/>
</dbReference>
<dbReference type="KEGG" id="bwh:A9C19_17000"/>